<feature type="domain" description="NAD-dependent epimerase/dehydratase" evidence="3">
    <location>
        <begin position="3"/>
        <end position="228"/>
    </location>
</feature>
<dbReference type="InterPro" id="IPR001509">
    <property type="entry name" value="Epimerase_deHydtase"/>
</dbReference>
<dbReference type="SUPFAM" id="SSF51735">
    <property type="entry name" value="NAD(P)-binding Rossmann-fold domains"/>
    <property type="match status" value="1"/>
</dbReference>
<proteinExistence type="inferred from homology"/>
<organism evidence="4 5">
    <name type="scientific">Teichococcus aerophilus</name>
    <dbReference type="NCBI Taxonomy" id="1224513"/>
    <lineage>
        <taxon>Bacteria</taxon>
        <taxon>Pseudomonadati</taxon>
        <taxon>Pseudomonadota</taxon>
        <taxon>Alphaproteobacteria</taxon>
        <taxon>Acetobacterales</taxon>
        <taxon>Roseomonadaceae</taxon>
        <taxon>Roseomonas</taxon>
    </lineage>
</organism>
<evidence type="ECO:0000256" key="2">
    <source>
        <dbReference type="ARBA" id="ARBA00007637"/>
    </source>
</evidence>
<evidence type="ECO:0000313" key="4">
    <source>
        <dbReference type="EMBL" id="MBC9207912.1"/>
    </source>
</evidence>
<dbReference type="Gene3D" id="3.40.50.720">
    <property type="entry name" value="NAD(P)-binding Rossmann-like Domain"/>
    <property type="match status" value="1"/>
</dbReference>
<sequence length="303" mass="31206">MKVLVTGGAGFLGAWLARRLLAEGHTVRVFDRSTDRSLVRSIIGDAADTLEWQSGDIASAADVEAAVAGCGGIAHLAAMLTPACQANPVLGAQVNLIGTLNIFAAAKRHGIRSLAYASSAGVFGPSDGEFPLPTTLYGAFKLACEGSARAYWQDEQIGSVGFRPLVIYGPGREVGGSAGPTIACRKALEGEAYTIPFTGETDMIFVDDVAAAFASAATRPVSGAHVFNLRGEVVSVPRIIAEIEALVPSARISAAGGGLPVAAHIAAHDPTPVLGLLPHTSLRDGLARTVNHYREALLVSGQG</sequence>
<accession>A0ABR7RP84</accession>
<name>A0ABR7RP84_9PROT</name>
<dbReference type="RefSeq" id="WP_187785073.1">
    <property type="nucleotide sequence ID" value="NZ_JACTVA010000023.1"/>
</dbReference>
<reference evidence="4 5" key="1">
    <citation type="journal article" date="2013" name="Int. J. Syst. Evol. Microbiol.">
        <title>Roseomonas aerophila sp. nov., isolated from air.</title>
        <authorList>
            <person name="Kim S.J."/>
            <person name="Weon H.Y."/>
            <person name="Ahn J.H."/>
            <person name="Hong S.B."/>
            <person name="Seok S.J."/>
            <person name="Whang K.S."/>
            <person name="Kwon S.W."/>
        </authorList>
    </citation>
    <scope>NUCLEOTIDE SEQUENCE [LARGE SCALE GENOMIC DNA]</scope>
    <source>
        <strain evidence="4 5">NBRC 108923</strain>
    </source>
</reference>
<dbReference type="InterPro" id="IPR036291">
    <property type="entry name" value="NAD(P)-bd_dom_sf"/>
</dbReference>
<dbReference type="CDD" id="cd08946">
    <property type="entry name" value="SDR_e"/>
    <property type="match status" value="1"/>
</dbReference>
<evidence type="ECO:0000313" key="5">
    <source>
        <dbReference type="Proteomes" id="UP000626026"/>
    </source>
</evidence>
<keyword evidence="5" id="KW-1185">Reference proteome</keyword>
<protein>
    <submittedName>
        <fullName evidence="4">SDR family oxidoreductase</fullName>
    </submittedName>
</protein>
<gene>
    <name evidence="4" type="ORF">IBL26_13790</name>
</gene>
<dbReference type="Pfam" id="PF01370">
    <property type="entry name" value="Epimerase"/>
    <property type="match status" value="1"/>
</dbReference>
<dbReference type="Proteomes" id="UP000626026">
    <property type="component" value="Unassembled WGS sequence"/>
</dbReference>
<evidence type="ECO:0000259" key="3">
    <source>
        <dbReference type="Pfam" id="PF01370"/>
    </source>
</evidence>
<dbReference type="PANTHER" id="PTHR43000">
    <property type="entry name" value="DTDP-D-GLUCOSE 4,6-DEHYDRATASE-RELATED"/>
    <property type="match status" value="1"/>
</dbReference>
<comment type="caution">
    <text evidence="4">The sequence shown here is derived from an EMBL/GenBank/DDBJ whole genome shotgun (WGS) entry which is preliminary data.</text>
</comment>
<dbReference type="EMBL" id="JACTVA010000023">
    <property type="protein sequence ID" value="MBC9207912.1"/>
    <property type="molecule type" value="Genomic_DNA"/>
</dbReference>
<evidence type="ECO:0000256" key="1">
    <source>
        <dbReference type="ARBA" id="ARBA00005125"/>
    </source>
</evidence>
<comment type="pathway">
    <text evidence="1">Bacterial outer membrane biogenesis; LPS O-antigen biosynthesis.</text>
</comment>
<comment type="similarity">
    <text evidence="2">Belongs to the NAD(P)-dependent epimerase/dehydratase family.</text>
</comment>